<dbReference type="SUPFAM" id="SSF52777">
    <property type="entry name" value="CoA-dependent acyltransferases"/>
    <property type="match status" value="1"/>
</dbReference>
<evidence type="ECO:0000313" key="2">
    <source>
        <dbReference type="EMBL" id="SHL25838.1"/>
    </source>
</evidence>
<feature type="region of interest" description="Disordered" evidence="1">
    <location>
        <begin position="42"/>
        <end position="83"/>
    </location>
</feature>
<feature type="compositionally biased region" description="Basic residues" evidence="1">
    <location>
        <begin position="56"/>
        <end position="75"/>
    </location>
</feature>
<dbReference type="AlphaFoldDB" id="A0A1M6Z5V3"/>
<accession>A0A1M6Z5V3</accession>
<evidence type="ECO:0000313" key="3">
    <source>
        <dbReference type="Proteomes" id="UP000184363"/>
    </source>
</evidence>
<sequence>MVVAGWPADLDGVEEAVGLFLTTIPTPVALGADPTRGDLARQVQRPNTGCSSTVRAAHRSAPRHRTQPVVRRPRTGRAQFDRR</sequence>
<keyword evidence="3" id="KW-1185">Reference proteome</keyword>
<feature type="compositionally biased region" description="Polar residues" evidence="1">
    <location>
        <begin position="44"/>
        <end position="54"/>
    </location>
</feature>
<evidence type="ECO:0000256" key="1">
    <source>
        <dbReference type="SAM" id="MobiDB-lite"/>
    </source>
</evidence>
<proteinExistence type="predicted"/>
<protein>
    <submittedName>
        <fullName evidence="2">Uncharacterized protein</fullName>
    </submittedName>
</protein>
<organism evidence="2 3">
    <name type="scientific">Pseudonocardia thermophila</name>
    <dbReference type="NCBI Taxonomy" id="1848"/>
    <lineage>
        <taxon>Bacteria</taxon>
        <taxon>Bacillati</taxon>
        <taxon>Actinomycetota</taxon>
        <taxon>Actinomycetes</taxon>
        <taxon>Pseudonocardiales</taxon>
        <taxon>Pseudonocardiaceae</taxon>
        <taxon>Pseudonocardia</taxon>
    </lineage>
</organism>
<reference evidence="2 3" key="1">
    <citation type="submission" date="2016-11" db="EMBL/GenBank/DDBJ databases">
        <authorList>
            <person name="Jaros S."/>
            <person name="Januszkiewicz K."/>
            <person name="Wedrychowicz H."/>
        </authorList>
    </citation>
    <scope>NUCLEOTIDE SEQUENCE [LARGE SCALE GENOMIC DNA]</scope>
    <source>
        <strain evidence="2 3">DSM 43832</strain>
    </source>
</reference>
<dbReference type="STRING" id="1848.SAMN05443637_122105"/>
<name>A0A1M6Z5V3_PSETH</name>
<gene>
    <name evidence="2" type="ORF">SAMN05443637_122105</name>
</gene>
<dbReference type="EMBL" id="FRAP01000022">
    <property type="protein sequence ID" value="SHL25838.1"/>
    <property type="molecule type" value="Genomic_DNA"/>
</dbReference>
<dbReference type="Gene3D" id="3.30.559.30">
    <property type="entry name" value="Nonribosomal peptide synthetase, condensation domain"/>
    <property type="match status" value="1"/>
</dbReference>
<dbReference type="Proteomes" id="UP000184363">
    <property type="component" value="Unassembled WGS sequence"/>
</dbReference>